<reference evidence="8" key="1">
    <citation type="journal article" date="2019" name="Int. J. Syst. Evol. Microbiol.">
        <title>The Global Catalogue of Microorganisms (GCM) 10K type strain sequencing project: providing services to taxonomists for standard genome sequencing and annotation.</title>
        <authorList>
            <consortium name="The Broad Institute Genomics Platform"/>
            <consortium name="The Broad Institute Genome Sequencing Center for Infectious Disease"/>
            <person name="Wu L."/>
            <person name="Ma J."/>
        </authorList>
    </citation>
    <scope>NUCLEOTIDE SEQUENCE [LARGE SCALE GENOMIC DNA]</scope>
    <source>
        <strain evidence="8">JCM 18304</strain>
    </source>
</reference>
<dbReference type="PROSITE" id="PS50977">
    <property type="entry name" value="HTH_TETR_2"/>
    <property type="match status" value="1"/>
</dbReference>
<dbReference type="InterPro" id="IPR009057">
    <property type="entry name" value="Homeodomain-like_sf"/>
</dbReference>
<evidence type="ECO:0000259" key="6">
    <source>
        <dbReference type="PROSITE" id="PS50977"/>
    </source>
</evidence>
<dbReference type="Gene3D" id="1.10.357.10">
    <property type="entry name" value="Tetracycline Repressor, domain 2"/>
    <property type="match status" value="1"/>
</dbReference>
<dbReference type="EMBL" id="BAABJQ010000015">
    <property type="protein sequence ID" value="GAA5191071.1"/>
    <property type="molecule type" value="Genomic_DNA"/>
</dbReference>
<dbReference type="Gene3D" id="1.10.10.60">
    <property type="entry name" value="Homeodomain-like"/>
    <property type="match status" value="1"/>
</dbReference>
<sequence>MARARQPQRGTDSDDGAGQTEQRTHAGGRPRDAAIDQAIIDATRDRLVRDGYSRMTIGDIVADANVTRPTLYRRWGNKFDLVVDAIDYGFRMHRDLYAFDPSELQPREALVEAVRRLDPAYFNPDAMVLAANFGGEAIRTPELLAMLREHAIEPRVALLAEVLTHLRERGAVKADLDTGMISMMCIGSYFAAFYRGEAKEDIPERVVALLWPAICATPRRRSTTRTPD</sequence>
<dbReference type="RefSeq" id="WP_345632990.1">
    <property type="nucleotide sequence ID" value="NZ_BAABJQ010000015.1"/>
</dbReference>
<dbReference type="PROSITE" id="PS01081">
    <property type="entry name" value="HTH_TETR_1"/>
    <property type="match status" value="1"/>
</dbReference>
<evidence type="ECO:0000313" key="8">
    <source>
        <dbReference type="Proteomes" id="UP001501570"/>
    </source>
</evidence>
<feature type="region of interest" description="Disordered" evidence="5">
    <location>
        <begin position="1"/>
        <end position="35"/>
    </location>
</feature>
<keyword evidence="3" id="KW-0804">Transcription</keyword>
<dbReference type="Proteomes" id="UP001501570">
    <property type="component" value="Unassembled WGS sequence"/>
</dbReference>
<keyword evidence="8" id="KW-1185">Reference proteome</keyword>
<dbReference type="InterPro" id="IPR001647">
    <property type="entry name" value="HTH_TetR"/>
</dbReference>
<gene>
    <name evidence="7" type="ORF">GCM10023322_47610</name>
</gene>
<dbReference type="PANTHER" id="PTHR30055">
    <property type="entry name" value="HTH-TYPE TRANSCRIPTIONAL REGULATOR RUTR"/>
    <property type="match status" value="1"/>
</dbReference>
<proteinExistence type="predicted"/>
<evidence type="ECO:0000256" key="2">
    <source>
        <dbReference type="ARBA" id="ARBA00023125"/>
    </source>
</evidence>
<dbReference type="InterPro" id="IPR023772">
    <property type="entry name" value="DNA-bd_HTH_TetR-type_CS"/>
</dbReference>
<evidence type="ECO:0000256" key="4">
    <source>
        <dbReference type="PROSITE-ProRule" id="PRU00335"/>
    </source>
</evidence>
<dbReference type="SUPFAM" id="SSF46689">
    <property type="entry name" value="Homeodomain-like"/>
    <property type="match status" value="1"/>
</dbReference>
<accession>A0ABP9S3U3</accession>
<dbReference type="InterPro" id="IPR036271">
    <property type="entry name" value="Tet_transcr_reg_TetR-rel_C_sf"/>
</dbReference>
<organism evidence="7 8">
    <name type="scientific">Rugosimonospora acidiphila</name>
    <dbReference type="NCBI Taxonomy" id="556531"/>
    <lineage>
        <taxon>Bacteria</taxon>
        <taxon>Bacillati</taxon>
        <taxon>Actinomycetota</taxon>
        <taxon>Actinomycetes</taxon>
        <taxon>Micromonosporales</taxon>
        <taxon>Micromonosporaceae</taxon>
        <taxon>Rugosimonospora</taxon>
    </lineage>
</organism>
<dbReference type="Pfam" id="PF16859">
    <property type="entry name" value="TetR_C_11"/>
    <property type="match status" value="1"/>
</dbReference>
<protein>
    <submittedName>
        <fullName evidence="7">TetR/AcrR family transcriptional regulator</fullName>
    </submittedName>
</protein>
<dbReference type="Pfam" id="PF00440">
    <property type="entry name" value="TetR_N"/>
    <property type="match status" value="1"/>
</dbReference>
<evidence type="ECO:0000256" key="1">
    <source>
        <dbReference type="ARBA" id="ARBA00023015"/>
    </source>
</evidence>
<evidence type="ECO:0000256" key="5">
    <source>
        <dbReference type="SAM" id="MobiDB-lite"/>
    </source>
</evidence>
<comment type="caution">
    <text evidence="7">The sequence shown here is derived from an EMBL/GenBank/DDBJ whole genome shotgun (WGS) entry which is preliminary data.</text>
</comment>
<evidence type="ECO:0000256" key="3">
    <source>
        <dbReference type="ARBA" id="ARBA00023163"/>
    </source>
</evidence>
<feature type="domain" description="HTH tetR-type" evidence="6">
    <location>
        <begin position="33"/>
        <end position="93"/>
    </location>
</feature>
<dbReference type="InterPro" id="IPR050109">
    <property type="entry name" value="HTH-type_TetR-like_transc_reg"/>
</dbReference>
<dbReference type="SUPFAM" id="SSF48498">
    <property type="entry name" value="Tetracyclin repressor-like, C-terminal domain"/>
    <property type="match status" value="1"/>
</dbReference>
<keyword evidence="1" id="KW-0805">Transcription regulation</keyword>
<name>A0ABP9S3U3_9ACTN</name>
<evidence type="ECO:0000313" key="7">
    <source>
        <dbReference type="EMBL" id="GAA5191071.1"/>
    </source>
</evidence>
<dbReference type="PANTHER" id="PTHR30055:SF148">
    <property type="entry name" value="TETR-FAMILY TRANSCRIPTIONAL REGULATOR"/>
    <property type="match status" value="1"/>
</dbReference>
<dbReference type="InterPro" id="IPR011075">
    <property type="entry name" value="TetR_C"/>
</dbReference>
<keyword evidence="2 4" id="KW-0238">DNA-binding</keyword>
<feature type="DNA-binding region" description="H-T-H motif" evidence="4">
    <location>
        <begin position="56"/>
        <end position="75"/>
    </location>
</feature>